<evidence type="ECO:0000256" key="5">
    <source>
        <dbReference type="ARBA" id="ARBA00022801"/>
    </source>
</evidence>
<evidence type="ECO:0000259" key="10">
    <source>
        <dbReference type="PROSITE" id="PS52029"/>
    </source>
</evidence>
<dbReference type="RefSeq" id="WP_162817993.1">
    <property type="nucleotide sequence ID" value="NZ_CP139960.1"/>
</dbReference>
<dbReference type="Pfam" id="PF03734">
    <property type="entry name" value="YkuD"/>
    <property type="match status" value="1"/>
</dbReference>
<dbReference type="Gene3D" id="2.40.440.10">
    <property type="entry name" value="L,D-transpeptidase catalytic domain-like"/>
    <property type="match status" value="1"/>
</dbReference>
<dbReference type="GO" id="GO:0016740">
    <property type="term" value="F:transferase activity"/>
    <property type="evidence" value="ECO:0007669"/>
    <property type="project" value="UniProtKB-KW"/>
</dbReference>
<keyword evidence="4 11" id="KW-0808">Transferase</keyword>
<keyword evidence="12" id="KW-1185">Reference proteome</keyword>
<dbReference type="InterPro" id="IPR005490">
    <property type="entry name" value="LD_TPept_cat_dom"/>
</dbReference>
<dbReference type="EC" id="2.-.-.-" evidence="11"/>
<dbReference type="EMBL" id="CP139960">
    <property type="protein sequence ID" value="WQD38773.1"/>
    <property type="molecule type" value="Genomic_DNA"/>
</dbReference>
<feature type="active site" description="Proton donor/acceptor" evidence="9">
    <location>
        <position position="248"/>
    </location>
</feature>
<dbReference type="PROSITE" id="PS52029">
    <property type="entry name" value="LD_TPASE"/>
    <property type="match status" value="1"/>
</dbReference>
<dbReference type="InterPro" id="IPR038063">
    <property type="entry name" value="Transpep_catalytic_dom"/>
</dbReference>
<gene>
    <name evidence="11" type="ORF">U0035_01275</name>
</gene>
<dbReference type="PANTHER" id="PTHR30582">
    <property type="entry name" value="L,D-TRANSPEPTIDASE"/>
    <property type="match status" value="1"/>
</dbReference>
<keyword evidence="3" id="KW-0328">Glycosyltransferase</keyword>
<dbReference type="PANTHER" id="PTHR30582:SF24">
    <property type="entry name" value="L,D-TRANSPEPTIDASE ERFK_SRFK-RELATED"/>
    <property type="match status" value="1"/>
</dbReference>
<evidence type="ECO:0000313" key="11">
    <source>
        <dbReference type="EMBL" id="WQD38773.1"/>
    </source>
</evidence>
<dbReference type="Proteomes" id="UP001325680">
    <property type="component" value="Chromosome"/>
</dbReference>
<dbReference type="CDD" id="cd16913">
    <property type="entry name" value="YkuD_like"/>
    <property type="match status" value="1"/>
</dbReference>
<evidence type="ECO:0000256" key="3">
    <source>
        <dbReference type="ARBA" id="ARBA00022676"/>
    </source>
</evidence>
<evidence type="ECO:0000313" key="12">
    <source>
        <dbReference type="Proteomes" id="UP001325680"/>
    </source>
</evidence>
<dbReference type="InterPro" id="IPR050979">
    <property type="entry name" value="LD-transpeptidase"/>
</dbReference>
<keyword evidence="5" id="KW-0378">Hydrolase</keyword>
<reference evidence="11 12" key="1">
    <citation type="submission" date="2023-12" db="EMBL/GenBank/DDBJ databases">
        <title>Genome sequencing and assembly of bacterial species from a model synthetic community.</title>
        <authorList>
            <person name="Hogle S.L."/>
        </authorList>
    </citation>
    <scope>NUCLEOTIDE SEQUENCE [LARGE SCALE GENOMIC DNA]</scope>
    <source>
        <strain evidence="11 12">HAMBI_3031</strain>
    </source>
</reference>
<sequence>MVQFNRLFLFMCCSAGILFISAGCKDKLGSSNNYTTDEVKQAAALPSADNIAFTLPVLDALFFEDGFEAQIKEELKLTDDQLRQLKSVSGSYVAALTEEGNNLGSARQANSSALAQLKKIIGEQKASTLLNIVAARYANGDIAALLPVKPNAVPSDTRIVVNAPAFRMDVYENGELLKTYRIGIGYPEFPLPTGMRAITNIIFNPTWTPPDEAWVKGKFKPGRKVSADSKDNPLGVIKIPIGMPSLIHGGKVTEKLGNFASHGCVGLTNDQVQDFSALVGQISGTPITLDSIKSFEKNRAKTKTAKLNRLIPVELRYETIVAENGRLIIYRDVYERGTNTLSEVEKILGIYGISLQSLPQPEQHAIQTALQEMNLDANGKPIANLGINPDSTKNISDSDTEHSVKKGKVTRSVKGKTQVVVAVAALHSKGYPAPVNLDAGKLTHQ</sequence>
<evidence type="ECO:0000256" key="8">
    <source>
        <dbReference type="ARBA" id="ARBA00023316"/>
    </source>
</evidence>
<evidence type="ECO:0000256" key="4">
    <source>
        <dbReference type="ARBA" id="ARBA00022679"/>
    </source>
</evidence>
<protein>
    <submittedName>
        <fullName evidence="11">L,D-transpeptidase</fullName>
        <ecNumber evidence="11">2.-.-.-</ecNumber>
    </submittedName>
</protein>
<feature type="domain" description="L,D-TPase catalytic" evidence="10">
    <location>
        <begin position="157"/>
        <end position="290"/>
    </location>
</feature>
<dbReference type="PROSITE" id="PS51257">
    <property type="entry name" value="PROKAR_LIPOPROTEIN"/>
    <property type="match status" value="1"/>
</dbReference>
<name>A0ABZ0W839_9BACT</name>
<feature type="active site" description="Nucleophile" evidence="9">
    <location>
        <position position="264"/>
    </location>
</feature>
<evidence type="ECO:0000256" key="7">
    <source>
        <dbReference type="ARBA" id="ARBA00022984"/>
    </source>
</evidence>
<keyword evidence="8 9" id="KW-0961">Cell wall biogenesis/degradation</keyword>
<comment type="similarity">
    <text evidence="2">Belongs to the YkuD family.</text>
</comment>
<evidence type="ECO:0000256" key="9">
    <source>
        <dbReference type="PROSITE-ProRule" id="PRU01373"/>
    </source>
</evidence>
<accession>A0ABZ0W839</accession>
<organism evidence="11 12">
    <name type="scientific">Niabella yanshanensis</name>
    <dbReference type="NCBI Taxonomy" id="577386"/>
    <lineage>
        <taxon>Bacteria</taxon>
        <taxon>Pseudomonadati</taxon>
        <taxon>Bacteroidota</taxon>
        <taxon>Chitinophagia</taxon>
        <taxon>Chitinophagales</taxon>
        <taxon>Chitinophagaceae</taxon>
        <taxon>Niabella</taxon>
    </lineage>
</organism>
<evidence type="ECO:0000256" key="2">
    <source>
        <dbReference type="ARBA" id="ARBA00005992"/>
    </source>
</evidence>
<keyword evidence="6 9" id="KW-0133">Cell shape</keyword>
<evidence type="ECO:0000256" key="6">
    <source>
        <dbReference type="ARBA" id="ARBA00022960"/>
    </source>
</evidence>
<keyword evidence="7 9" id="KW-0573">Peptidoglycan synthesis</keyword>
<comment type="pathway">
    <text evidence="1 9">Cell wall biogenesis; peptidoglycan biosynthesis.</text>
</comment>
<dbReference type="SUPFAM" id="SSF141523">
    <property type="entry name" value="L,D-transpeptidase catalytic domain-like"/>
    <property type="match status" value="1"/>
</dbReference>
<evidence type="ECO:0000256" key="1">
    <source>
        <dbReference type="ARBA" id="ARBA00004752"/>
    </source>
</evidence>
<proteinExistence type="inferred from homology"/>